<evidence type="ECO:0000259" key="1">
    <source>
        <dbReference type="PROSITE" id="PS51186"/>
    </source>
</evidence>
<feature type="domain" description="N-acetyltransferase" evidence="1">
    <location>
        <begin position="10"/>
        <end position="177"/>
    </location>
</feature>
<evidence type="ECO:0000313" key="3">
    <source>
        <dbReference type="Proteomes" id="UP001519332"/>
    </source>
</evidence>
<dbReference type="PANTHER" id="PTHR43441">
    <property type="entry name" value="RIBOSOMAL-PROTEIN-SERINE ACETYLTRANSFERASE"/>
    <property type="match status" value="1"/>
</dbReference>
<dbReference type="PANTHER" id="PTHR43441:SF10">
    <property type="entry name" value="ACETYLTRANSFERASE"/>
    <property type="match status" value="1"/>
</dbReference>
<dbReference type="Proteomes" id="UP001519332">
    <property type="component" value="Unassembled WGS sequence"/>
</dbReference>
<dbReference type="EMBL" id="JAGINW010000001">
    <property type="protein sequence ID" value="MBP2325396.1"/>
    <property type="molecule type" value="Genomic_DNA"/>
</dbReference>
<reference evidence="2 3" key="1">
    <citation type="submission" date="2021-03" db="EMBL/GenBank/DDBJ databases">
        <title>Sequencing the genomes of 1000 actinobacteria strains.</title>
        <authorList>
            <person name="Klenk H.-P."/>
        </authorList>
    </citation>
    <scope>NUCLEOTIDE SEQUENCE [LARGE SCALE GENOMIC DNA]</scope>
    <source>
        <strain evidence="2 3">DSM 46670</strain>
    </source>
</reference>
<evidence type="ECO:0000313" key="2">
    <source>
        <dbReference type="EMBL" id="MBP2325396.1"/>
    </source>
</evidence>
<gene>
    <name evidence="2" type="ORF">JOF56_005781</name>
</gene>
<keyword evidence="3" id="KW-1185">Reference proteome</keyword>
<sequence length="182" mass="20349">MLILPLADGAELRALEPWNAAEFAEHIDRARENLRPWIAWATTLVDEETCRAFLKQYTDKQASDSGRLYGMWVDGTLVGGTLFRTFDTRMGSCEVGVWLEPAASGRGLITAAVRHMIEWAVCARGMSRVEWRCSPANERSVAVAQRLGMTKEGVLRSEYPLNGTRQDAAVYSVLATEWLARK</sequence>
<organism evidence="2 3">
    <name type="scientific">Kibdelosporangium banguiense</name>
    <dbReference type="NCBI Taxonomy" id="1365924"/>
    <lineage>
        <taxon>Bacteria</taxon>
        <taxon>Bacillati</taxon>
        <taxon>Actinomycetota</taxon>
        <taxon>Actinomycetes</taxon>
        <taxon>Pseudonocardiales</taxon>
        <taxon>Pseudonocardiaceae</taxon>
        <taxon>Kibdelosporangium</taxon>
    </lineage>
</organism>
<dbReference type="PROSITE" id="PS51186">
    <property type="entry name" value="GNAT"/>
    <property type="match status" value="1"/>
</dbReference>
<dbReference type="SUPFAM" id="SSF55729">
    <property type="entry name" value="Acyl-CoA N-acyltransferases (Nat)"/>
    <property type="match status" value="1"/>
</dbReference>
<dbReference type="Pfam" id="PF13302">
    <property type="entry name" value="Acetyltransf_3"/>
    <property type="match status" value="1"/>
</dbReference>
<dbReference type="InterPro" id="IPR016181">
    <property type="entry name" value="Acyl_CoA_acyltransferase"/>
</dbReference>
<accession>A0ABS4TLU9</accession>
<dbReference type="InterPro" id="IPR051908">
    <property type="entry name" value="Ribosomal_N-acetyltransferase"/>
</dbReference>
<dbReference type="InterPro" id="IPR000182">
    <property type="entry name" value="GNAT_dom"/>
</dbReference>
<dbReference type="RefSeq" id="WP_209642600.1">
    <property type="nucleotide sequence ID" value="NZ_JAGINW010000001.1"/>
</dbReference>
<dbReference type="CDD" id="cd04301">
    <property type="entry name" value="NAT_SF"/>
    <property type="match status" value="1"/>
</dbReference>
<comment type="caution">
    <text evidence="2">The sequence shown here is derived from an EMBL/GenBank/DDBJ whole genome shotgun (WGS) entry which is preliminary data.</text>
</comment>
<protein>
    <submittedName>
        <fullName evidence="2">RimJ/RimL family protein N-acetyltransferase</fullName>
    </submittedName>
</protein>
<proteinExistence type="predicted"/>
<dbReference type="Gene3D" id="3.40.630.30">
    <property type="match status" value="1"/>
</dbReference>
<name>A0ABS4TLU9_9PSEU</name>